<feature type="region of interest" description="Disordered" evidence="1">
    <location>
        <begin position="97"/>
        <end position="118"/>
    </location>
</feature>
<feature type="region of interest" description="Disordered" evidence="1">
    <location>
        <begin position="1"/>
        <end position="23"/>
    </location>
</feature>
<keyword evidence="3" id="KW-1185">Reference proteome</keyword>
<evidence type="ECO:0000256" key="1">
    <source>
        <dbReference type="SAM" id="MobiDB-lite"/>
    </source>
</evidence>
<gene>
    <name evidence="2" type="ORF">DAT39_018270</name>
</gene>
<evidence type="ECO:0000313" key="3">
    <source>
        <dbReference type="Proteomes" id="UP000727407"/>
    </source>
</evidence>
<protein>
    <submittedName>
        <fullName evidence="2">Uncharacterized protein</fullName>
    </submittedName>
</protein>
<name>A0A8J4UBI6_CLAMG</name>
<comment type="caution">
    <text evidence="2">The sequence shown here is derived from an EMBL/GenBank/DDBJ whole genome shotgun (WGS) entry which is preliminary data.</text>
</comment>
<dbReference type="AlphaFoldDB" id="A0A8J4UBI6"/>
<proteinExistence type="predicted"/>
<accession>A0A8J4UBI6</accession>
<sequence length="137" mass="15508">MSKSVGARRLPGNTRTSHERSGRPHANLNAITITIWEFLRFRFVYSCLSRSTDTSVETSSRDSCGLVSKKDFGDPSVPRYTIHRSYVRYGLLKTPRRAKDNAGAAEHAYGPQHGKEATSRLNHVDLNHHPQRSFKEL</sequence>
<evidence type="ECO:0000313" key="2">
    <source>
        <dbReference type="EMBL" id="KAF5892012.1"/>
    </source>
</evidence>
<organism evidence="2 3">
    <name type="scientific">Clarias magur</name>
    <name type="common">Asian catfish</name>
    <name type="synonym">Macropteronotus magur</name>
    <dbReference type="NCBI Taxonomy" id="1594786"/>
    <lineage>
        <taxon>Eukaryota</taxon>
        <taxon>Metazoa</taxon>
        <taxon>Chordata</taxon>
        <taxon>Craniata</taxon>
        <taxon>Vertebrata</taxon>
        <taxon>Euteleostomi</taxon>
        <taxon>Actinopterygii</taxon>
        <taxon>Neopterygii</taxon>
        <taxon>Teleostei</taxon>
        <taxon>Ostariophysi</taxon>
        <taxon>Siluriformes</taxon>
        <taxon>Clariidae</taxon>
        <taxon>Clarias</taxon>
    </lineage>
</organism>
<dbReference type="EMBL" id="QNUK01000532">
    <property type="protein sequence ID" value="KAF5892012.1"/>
    <property type="molecule type" value="Genomic_DNA"/>
</dbReference>
<reference evidence="2" key="1">
    <citation type="submission" date="2020-07" db="EMBL/GenBank/DDBJ databases">
        <title>Clarias magur genome sequencing, assembly and annotation.</title>
        <authorList>
            <person name="Kushwaha B."/>
            <person name="Kumar R."/>
            <person name="Das P."/>
            <person name="Joshi C.G."/>
            <person name="Kumar D."/>
            <person name="Nagpure N.S."/>
            <person name="Pandey M."/>
            <person name="Agarwal S."/>
            <person name="Srivastava S."/>
            <person name="Singh M."/>
            <person name="Sahoo L."/>
            <person name="Jayasankar P."/>
            <person name="Meher P.K."/>
            <person name="Koringa P.G."/>
            <person name="Iquebal M.A."/>
            <person name="Das S.P."/>
            <person name="Bit A."/>
            <person name="Patnaik S."/>
            <person name="Patel N."/>
            <person name="Shah T.M."/>
            <person name="Hinsu A."/>
            <person name="Jena J.K."/>
        </authorList>
    </citation>
    <scope>NUCLEOTIDE SEQUENCE</scope>
    <source>
        <strain evidence="2">CIFAMagur01</strain>
        <tissue evidence="2">Testis</tissue>
    </source>
</reference>
<dbReference type="Proteomes" id="UP000727407">
    <property type="component" value="Unassembled WGS sequence"/>
</dbReference>